<dbReference type="GO" id="GO:0044281">
    <property type="term" value="P:small molecule metabolic process"/>
    <property type="evidence" value="ECO:0007669"/>
    <property type="project" value="UniProtKB-ARBA"/>
</dbReference>
<dbReference type="Proteomes" id="UP000009224">
    <property type="component" value="Chromosome"/>
</dbReference>
<keyword evidence="2" id="KW-0479">Metal-binding</keyword>
<organism evidence="4 5">
    <name type="scientific">Mycolicibacter sinensis (strain JDM601)</name>
    <name type="common">Mycobacterium sinense</name>
    <dbReference type="NCBI Taxonomy" id="875328"/>
    <lineage>
        <taxon>Bacteria</taxon>
        <taxon>Bacillati</taxon>
        <taxon>Actinomycetota</taxon>
        <taxon>Actinomycetes</taxon>
        <taxon>Mycobacteriales</taxon>
        <taxon>Mycobacteriaceae</taxon>
        <taxon>Mycolicibacter</taxon>
    </lineage>
</organism>
<dbReference type="PANTHER" id="PTHR42796">
    <property type="entry name" value="FUMARYLACETOACETATE HYDROLASE DOMAIN-CONTAINING PROTEIN 2A-RELATED"/>
    <property type="match status" value="1"/>
</dbReference>
<dbReference type="eggNOG" id="COG0179">
    <property type="taxonomic scope" value="Bacteria"/>
</dbReference>
<evidence type="ECO:0000259" key="3">
    <source>
        <dbReference type="Pfam" id="PF01557"/>
    </source>
</evidence>
<reference evidence="4 5" key="1">
    <citation type="journal article" date="2011" name="J. Bacteriol.">
        <title>Complete genome sequence of a novel clinical isolate, the nontuberculous Mycobacterium strain JDM601.</title>
        <authorList>
            <person name="Zhang Z.Y."/>
            <person name="Sun Z.Q."/>
            <person name="Wang Z.L."/>
            <person name="Wen Z.L."/>
            <person name="Sun Q.W."/>
            <person name="Zhu Z.Q."/>
            <person name="Song Y.Z."/>
            <person name="Zhao J.W."/>
            <person name="Wang H.H."/>
            <person name="Zhang S.L."/>
            <person name="Guo X.K."/>
        </authorList>
    </citation>
    <scope>NUCLEOTIDE SEQUENCE [LARGE SCALE GENOMIC DNA]</scope>
    <source>
        <strain evidence="4 5">JDM601</strain>
    </source>
</reference>
<keyword evidence="4" id="KW-0413">Isomerase</keyword>
<dbReference type="AlphaFoldDB" id="F5YV74"/>
<dbReference type="InterPro" id="IPR036663">
    <property type="entry name" value="Fumarylacetoacetase_C_sf"/>
</dbReference>
<comment type="similarity">
    <text evidence="1">Belongs to the FAH family.</text>
</comment>
<dbReference type="InterPro" id="IPR051121">
    <property type="entry name" value="FAH"/>
</dbReference>
<feature type="domain" description="Fumarylacetoacetase-like C-terminal" evidence="3">
    <location>
        <begin position="67"/>
        <end position="306"/>
    </location>
</feature>
<dbReference type="GO" id="GO:0016853">
    <property type="term" value="F:isomerase activity"/>
    <property type="evidence" value="ECO:0007669"/>
    <property type="project" value="UniProtKB-KW"/>
</dbReference>
<evidence type="ECO:0000313" key="5">
    <source>
        <dbReference type="Proteomes" id="UP000009224"/>
    </source>
</evidence>
<dbReference type="RefSeq" id="WP_013828069.1">
    <property type="nucleotide sequence ID" value="NC_015576.1"/>
</dbReference>
<protein>
    <submittedName>
        <fullName evidence="4">2-hydroxyhepta-24-diene-17-dioate isomerase</fullName>
    </submittedName>
</protein>
<accession>F5YV74</accession>
<dbReference type="HOGENOM" id="CLU_028458_0_0_11"/>
<dbReference type="Pfam" id="PF01557">
    <property type="entry name" value="FAA_hydrolase"/>
    <property type="match status" value="1"/>
</dbReference>
<dbReference type="OrthoDB" id="2273115at2"/>
<gene>
    <name evidence="4" type="ordered locus">JDM601_1126</name>
</gene>
<dbReference type="KEGG" id="mjd:JDM601_1126"/>
<dbReference type="Gene3D" id="3.90.850.10">
    <property type="entry name" value="Fumarylacetoacetase-like, C-terminal domain"/>
    <property type="match status" value="1"/>
</dbReference>
<proteinExistence type="inferred from homology"/>
<name>F5YV74_MYCSD</name>
<dbReference type="EMBL" id="CP002329">
    <property type="protein sequence ID" value="AEF35126.1"/>
    <property type="molecule type" value="Genomic_DNA"/>
</dbReference>
<dbReference type="PANTHER" id="PTHR42796:SF4">
    <property type="entry name" value="FUMARYLACETOACETATE HYDROLASE DOMAIN-CONTAINING PROTEIN 2A"/>
    <property type="match status" value="1"/>
</dbReference>
<sequence length="318" mass="33768">MTISVLRTSDGWWVRTPVGAARIESRATTTGQLLANRTAIEAAANSTDTVPIDTLGMLSPVTAPCRVIAQMTNFASHVRDAGMNPATVPLTFFRKASASISGPYDDIVKPGHVNLLDYEVEIGLVIGCDIPVGATISEHDLPDLIAGLVVTNDVSARDVQLPQTQFYEAKSYPGFTPVGPALVLLDAAELARFGELRLRLAVNGKVRQNMTVAGDMLYGPLQALQALTRFQNLAAGDLILTGTPIGTALSAPPKPIEILGSVLPPALKWKTFFKRQAGNPKYLQDGDVIEAGVATDDGAIDLGTQRSIVRYAAAHSPE</sequence>
<evidence type="ECO:0000313" key="4">
    <source>
        <dbReference type="EMBL" id="AEF35126.1"/>
    </source>
</evidence>
<dbReference type="SUPFAM" id="SSF56529">
    <property type="entry name" value="FAH"/>
    <property type="match status" value="1"/>
</dbReference>
<keyword evidence="5" id="KW-1185">Reference proteome</keyword>
<dbReference type="GO" id="GO:0046872">
    <property type="term" value="F:metal ion binding"/>
    <property type="evidence" value="ECO:0007669"/>
    <property type="project" value="UniProtKB-KW"/>
</dbReference>
<evidence type="ECO:0000256" key="2">
    <source>
        <dbReference type="ARBA" id="ARBA00022723"/>
    </source>
</evidence>
<dbReference type="STRING" id="875328.JDM601_1126"/>
<evidence type="ECO:0000256" key="1">
    <source>
        <dbReference type="ARBA" id="ARBA00010211"/>
    </source>
</evidence>
<dbReference type="InterPro" id="IPR011234">
    <property type="entry name" value="Fumarylacetoacetase-like_C"/>
</dbReference>